<keyword evidence="3" id="KW-1185">Reference proteome</keyword>
<dbReference type="EMBL" id="JBHTBH010000002">
    <property type="protein sequence ID" value="MFC7326982.1"/>
    <property type="molecule type" value="Genomic_DNA"/>
</dbReference>
<organism evidence="2 3">
    <name type="scientific">Marinactinospora rubrisoli</name>
    <dbReference type="NCBI Taxonomy" id="2715399"/>
    <lineage>
        <taxon>Bacteria</taxon>
        <taxon>Bacillati</taxon>
        <taxon>Actinomycetota</taxon>
        <taxon>Actinomycetes</taxon>
        <taxon>Streptosporangiales</taxon>
        <taxon>Nocardiopsidaceae</taxon>
        <taxon>Marinactinospora</taxon>
    </lineage>
</organism>
<gene>
    <name evidence="2" type="ORF">ACFQRF_04440</name>
</gene>
<feature type="region of interest" description="Disordered" evidence="1">
    <location>
        <begin position="1"/>
        <end position="25"/>
    </location>
</feature>
<protein>
    <submittedName>
        <fullName evidence="2">Uncharacterized protein</fullName>
    </submittedName>
</protein>
<evidence type="ECO:0000256" key="1">
    <source>
        <dbReference type="SAM" id="MobiDB-lite"/>
    </source>
</evidence>
<dbReference type="RefSeq" id="WP_379869080.1">
    <property type="nucleotide sequence ID" value="NZ_JBHTBH010000002.1"/>
</dbReference>
<evidence type="ECO:0000313" key="3">
    <source>
        <dbReference type="Proteomes" id="UP001596540"/>
    </source>
</evidence>
<reference evidence="3" key="1">
    <citation type="journal article" date="2019" name="Int. J. Syst. Evol. Microbiol.">
        <title>The Global Catalogue of Microorganisms (GCM) 10K type strain sequencing project: providing services to taxonomists for standard genome sequencing and annotation.</title>
        <authorList>
            <consortium name="The Broad Institute Genomics Platform"/>
            <consortium name="The Broad Institute Genome Sequencing Center for Infectious Disease"/>
            <person name="Wu L."/>
            <person name="Ma J."/>
        </authorList>
    </citation>
    <scope>NUCLEOTIDE SEQUENCE [LARGE SCALE GENOMIC DNA]</scope>
    <source>
        <strain evidence="3">CGMCC 4.7382</strain>
    </source>
</reference>
<accession>A0ABW2KAF1</accession>
<name>A0ABW2KAF1_9ACTN</name>
<dbReference type="Proteomes" id="UP001596540">
    <property type="component" value="Unassembled WGS sequence"/>
</dbReference>
<sequence length="59" mass="6622">MRRTRYRSAARAGPTVAGPAAGRPYERYERWDEDGTWADPLAAIQVKDDAIGNVEWTLS</sequence>
<proteinExistence type="predicted"/>
<evidence type="ECO:0000313" key="2">
    <source>
        <dbReference type="EMBL" id="MFC7326982.1"/>
    </source>
</evidence>
<comment type="caution">
    <text evidence="2">The sequence shown here is derived from an EMBL/GenBank/DDBJ whole genome shotgun (WGS) entry which is preliminary data.</text>
</comment>